<accession>A0A2T5RGW6</accession>
<dbReference type="AlphaFoldDB" id="A0A2T5RGW6"/>
<proteinExistence type="predicted"/>
<dbReference type="PROSITE" id="PS51257">
    <property type="entry name" value="PROKAR_LIPOPROTEIN"/>
    <property type="match status" value="1"/>
</dbReference>
<dbReference type="RefSeq" id="WP_108141877.1">
    <property type="nucleotide sequence ID" value="NZ_QAXS01000033.1"/>
</dbReference>
<comment type="caution">
    <text evidence="1">The sequence shown here is derived from an EMBL/GenBank/DDBJ whole genome shotgun (WGS) entry which is preliminary data.</text>
</comment>
<reference evidence="1 2" key="1">
    <citation type="submission" date="2018-04" db="EMBL/GenBank/DDBJ databases">
        <title>Subsurface microbial communities from deep shales in Ohio and West Virginia, USA.</title>
        <authorList>
            <person name="Wrighton K."/>
        </authorList>
    </citation>
    <scope>NUCLEOTIDE SEQUENCE [LARGE SCALE GENOMIC DNA]</scope>
    <source>
        <strain evidence="1 2">WC1</strain>
    </source>
</reference>
<gene>
    <name evidence="1" type="ORF">C8C76_13328</name>
</gene>
<organism evidence="1 2">
    <name type="scientific">Halanaerobium saccharolyticum</name>
    <dbReference type="NCBI Taxonomy" id="43595"/>
    <lineage>
        <taxon>Bacteria</taxon>
        <taxon>Bacillati</taxon>
        <taxon>Bacillota</taxon>
        <taxon>Clostridia</taxon>
        <taxon>Halanaerobiales</taxon>
        <taxon>Halanaerobiaceae</taxon>
        <taxon>Halanaerobium</taxon>
    </lineage>
</organism>
<dbReference type="EMBL" id="QAXS01000033">
    <property type="protein sequence ID" value="PTV94265.1"/>
    <property type="molecule type" value="Genomic_DNA"/>
</dbReference>
<dbReference type="Proteomes" id="UP000244089">
    <property type="component" value="Unassembled WGS sequence"/>
</dbReference>
<evidence type="ECO:0000313" key="2">
    <source>
        <dbReference type="Proteomes" id="UP000244089"/>
    </source>
</evidence>
<name>A0A2T5RGW6_9FIRM</name>
<protein>
    <submittedName>
        <fullName evidence="1">Uncharacterized protein</fullName>
    </submittedName>
</protein>
<sequence>MKTKKIILILFLILSLSFVLTGCSAIGELKTETRINDFLTSPDGPEYVLNQSFKKLIDEFSNTPDLDNYEWSYNVNLEDPNIVDAQADSDGSGILTARNIVLVFDTSIA</sequence>
<evidence type="ECO:0000313" key="1">
    <source>
        <dbReference type="EMBL" id="PTV94265.1"/>
    </source>
</evidence>